<dbReference type="RefSeq" id="WP_062225773.1">
    <property type="nucleotide sequence ID" value="NZ_BBWR01000002.1"/>
</dbReference>
<reference evidence="3" key="1">
    <citation type="journal article" date="2015" name="Proc. Natl. Acad. Sci. U.S.A.">
        <title>Bacterial clade with the ribosomal RNA operon on a small plasmid rather than the chromosome.</title>
        <authorList>
            <person name="Anda M."/>
            <person name="Ohtsubo Y."/>
            <person name="Okubo T."/>
            <person name="Sugawara M."/>
            <person name="Nagata Y."/>
            <person name="Tsuda M."/>
            <person name="Minamisawa K."/>
            <person name="Mitsui H."/>
        </authorList>
    </citation>
    <scope>NUCLEOTIDE SEQUENCE</scope>
    <source>
        <strain evidence="3">JCM 14755</strain>
    </source>
</reference>
<feature type="compositionally biased region" description="Pro residues" evidence="1">
    <location>
        <begin position="171"/>
        <end position="191"/>
    </location>
</feature>
<keyword evidence="2" id="KW-0472">Membrane</keyword>
<protein>
    <submittedName>
        <fullName evidence="3">Uncharacterized protein</fullName>
    </submittedName>
</protein>
<name>A0A0P0Z3K9_9HYPH</name>
<evidence type="ECO:0000256" key="2">
    <source>
        <dbReference type="SAM" id="Phobius"/>
    </source>
</evidence>
<dbReference type="SUPFAM" id="SSF101756">
    <property type="entry name" value="Hypothetical protein YgiW"/>
    <property type="match status" value="1"/>
</dbReference>
<feature type="region of interest" description="Disordered" evidence="1">
    <location>
        <begin position="148"/>
        <end position="191"/>
    </location>
</feature>
<dbReference type="InterPro" id="IPR036700">
    <property type="entry name" value="BOBF_sf"/>
</dbReference>
<evidence type="ECO:0000256" key="1">
    <source>
        <dbReference type="SAM" id="MobiDB-lite"/>
    </source>
</evidence>
<keyword evidence="2" id="KW-1133">Transmembrane helix</keyword>
<feature type="transmembrane region" description="Helical" evidence="2">
    <location>
        <begin position="31"/>
        <end position="52"/>
    </location>
</feature>
<feature type="compositionally biased region" description="Basic and acidic residues" evidence="1">
    <location>
        <begin position="1"/>
        <end position="10"/>
    </location>
</feature>
<feature type="compositionally biased region" description="Basic and acidic residues" evidence="1">
    <location>
        <begin position="157"/>
        <end position="170"/>
    </location>
</feature>
<feature type="region of interest" description="Disordered" evidence="1">
    <location>
        <begin position="1"/>
        <end position="24"/>
    </location>
</feature>
<organism evidence="3">
    <name type="scientific">Aureimonas frigidaquae</name>
    <dbReference type="NCBI Taxonomy" id="424757"/>
    <lineage>
        <taxon>Bacteria</taxon>
        <taxon>Pseudomonadati</taxon>
        <taxon>Pseudomonadota</taxon>
        <taxon>Alphaproteobacteria</taxon>
        <taxon>Hyphomicrobiales</taxon>
        <taxon>Aurantimonadaceae</taxon>
        <taxon>Aureimonas</taxon>
    </lineage>
</organism>
<dbReference type="OrthoDB" id="7285223at2"/>
<evidence type="ECO:0000313" key="3">
    <source>
        <dbReference type="EMBL" id="BAT28672.1"/>
    </source>
</evidence>
<dbReference type="AlphaFoldDB" id="A0A0P0Z3K9"/>
<keyword evidence="2" id="KW-0812">Transmembrane</keyword>
<sequence length="191" mass="19550">MNEHETETHRVSPASEPVQAQHRLKGRRGTALMGAAALGLLMLGAVGGATAWSMTRADAATFDADLQPTAIAQLADGMSPVGVQGQVAEIFGNKFIVTDGAARALVETGRKGEDGDLVKTGESVTVQGRFEHGFLHAVAIRHADDSVVLLAPPPPPRPDHGPGARHERPEPAPAAPAPAAPAPAAPAPAAN</sequence>
<accession>A0A0P0Z3K9</accession>
<dbReference type="EMBL" id="LC066377">
    <property type="protein sequence ID" value="BAT28672.1"/>
    <property type="molecule type" value="Genomic_DNA"/>
</dbReference>
<proteinExistence type="predicted"/>